<dbReference type="AlphaFoldDB" id="A0AA40AWS2"/>
<feature type="non-terminal residue" evidence="1">
    <location>
        <position position="197"/>
    </location>
</feature>
<organism evidence="1 2">
    <name type="scientific">Lasiosphaeria miniovina</name>
    <dbReference type="NCBI Taxonomy" id="1954250"/>
    <lineage>
        <taxon>Eukaryota</taxon>
        <taxon>Fungi</taxon>
        <taxon>Dikarya</taxon>
        <taxon>Ascomycota</taxon>
        <taxon>Pezizomycotina</taxon>
        <taxon>Sordariomycetes</taxon>
        <taxon>Sordariomycetidae</taxon>
        <taxon>Sordariales</taxon>
        <taxon>Lasiosphaeriaceae</taxon>
        <taxon>Lasiosphaeria</taxon>
    </lineage>
</organism>
<proteinExistence type="predicted"/>
<comment type="caution">
    <text evidence="1">The sequence shown here is derived from an EMBL/GenBank/DDBJ whole genome shotgun (WGS) entry which is preliminary data.</text>
</comment>
<evidence type="ECO:0000313" key="1">
    <source>
        <dbReference type="EMBL" id="KAK0723419.1"/>
    </source>
</evidence>
<sequence>TLAGLPTEVRVKILEYTNLVAPGNKVEYGREDRVYRACHASHEVGCLHHSPGNGMNHTVGSFSHRQHAASFATCRCWASPTNLFLVSRALRRDAEFVFFSMNTFVIHDAITTTGRLSFSTSFWPPRAPGDTCLYPYGSLAVSTFLRSVVPEDCLPHLRALELIFPPYDPDVWSHSEHAALQDWRATVSWVRSKIDAP</sequence>
<reference evidence="1" key="1">
    <citation type="submission" date="2023-06" db="EMBL/GenBank/DDBJ databases">
        <title>Genome-scale phylogeny and comparative genomics of the fungal order Sordariales.</title>
        <authorList>
            <consortium name="Lawrence Berkeley National Laboratory"/>
            <person name="Hensen N."/>
            <person name="Bonometti L."/>
            <person name="Westerberg I."/>
            <person name="Brannstrom I.O."/>
            <person name="Guillou S."/>
            <person name="Cros-Aarteil S."/>
            <person name="Calhoun S."/>
            <person name="Haridas S."/>
            <person name="Kuo A."/>
            <person name="Mondo S."/>
            <person name="Pangilinan J."/>
            <person name="Riley R."/>
            <person name="LaButti K."/>
            <person name="Andreopoulos B."/>
            <person name="Lipzen A."/>
            <person name="Chen C."/>
            <person name="Yanf M."/>
            <person name="Daum C."/>
            <person name="Ng V."/>
            <person name="Clum A."/>
            <person name="Steindorff A."/>
            <person name="Ohm R."/>
            <person name="Martin F."/>
            <person name="Silar P."/>
            <person name="Natvig D."/>
            <person name="Lalanne C."/>
            <person name="Gautier V."/>
            <person name="Ament-velasquez S.L."/>
            <person name="Kruys A."/>
            <person name="Hutchinson M.I."/>
            <person name="Powell A.J."/>
            <person name="Barry K."/>
            <person name="Miller A.N."/>
            <person name="Grigoriev I.V."/>
            <person name="Debuchy R."/>
            <person name="Gladieux P."/>
            <person name="Thoren M.H."/>
            <person name="Johannesson H."/>
        </authorList>
    </citation>
    <scope>NUCLEOTIDE SEQUENCE</scope>
    <source>
        <strain evidence="1">SMH2392-1A</strain>
    </source>
</reference>
<evidence type="ECO:0000313" key="2">
    <source>
        <dbReference type="Proteomes" id="UP001172101"/>
    </source>
</evidence>
<dbReference type="Proteomes" id="UP001172101">
    <property type="component" value="Unassembled WGS sequence"/>
</dbReference>
<feature type="non-terminal residue" evidence="1">
    <location>
        <position position="1"/>
    </location>
</feature>
<dbReference type="GeneID" id="85319075"/>
<protein>
    <submittedName>
        <fullName evidence="1">Uncharacterized protein</fullName>
    </submittedName>
</protein>
<dbReference type="RefSeq" id="XP_060299343.1">
    <property type="nucleotide sequence ID" value="XM_060435805.1"/>
</dbReference>
<dbReference type="EMBL" id="JAUIRO010000003">
    <property type="protein sequence ID" value="KAK0723419.1"/>
    <property type="molecule type" value="Genomic_DNA"/>
</dbReference>
<keyword evidence="2" id="KW-1185">Reference proteome</keyword>
<name>A0AA40AWS2_9PEZI</name>
<gene>
    <name evidence="1" type="ORF">B0T26DRAFT_604997</name>
</gene>
<accession>A0AA40AWS2</accession>